<evidence type="ECO:0000313" key="2">
    <source>
        <dbReference type="EMBL" id="CCJ32986.1"/>
    </source>
</evidence>
<dbReference type="InterPro" id="IPR010982">
    <property type="entry name" value="Lambda_DNA-bd_dom_sf"/>
</dbReference>
<dbReference type="STRING" id="857293.CAAU_0902"/>
<dbReference type="Gene3D" id="1.10.260.40">
    <property type="entry name" value="lambda repressor-like DNA-binding domains"/>
    <property type="match status" value="1"/>
</dbReference>
<name>I7J4T3_9CLOT</name>
<dbReference type="Pfam" id="PF13443">
    <property type="entry name" value="HTH_26"/>
    <property type="match status" value="1"/>
</dbReference>
<feature type="domain" description="HTH cro/C1-type" evidence="1">
    <location>
        <begin position="4"/>
        <end position="58"/>
    </location>
</feature>
<accession>I7J4T3</accession>
<sequence>MNKIKEIAKEKNMTIQEIIEKSRISKTHMYDIINERKSPTLRVAERIAKTLDVDLSELFPLKEE</sequence>
<dbReference type="EMBL" id="CAKP01000043">
    <property type="protein sequence ID" value="CCJ32986.1"/>
    <property type="molecule type" value="Genomic_DNA"/>
</dbReference>
<dbReference type="InterPro" id="IPR001387">
    <property type="entry name" value="Cro/C1-type_HTH"/>
</dbReference>
<dbReference type="GO" id="GO:0003677">
    <property type="term" value="F:DNA binding"/>
    <property type="evidence" value="ECO:0007669"/>
    <property type="project" value="InterPro"/>
</dbReference>
<dbReference type="RefSeq" id="WP_008908260.1">
    <property type="nucleotide sequence ID" value="NZ_CAKP01000043.1"/>
</dbReference>
<dbReference type="SMART" id="SM00530">
    <property type="entry name" value="HTH_XRE"/>
    <property type="match status" value="1"/>
</dbReference>
<dbReference type="PROSITE" id="PS50943">
    <property type="entry name" value="HTH_CROC1"/>
    <property type="match status" value="1"/>
</dbReference>
<dbReference type="SUPFAM" id="SSF47413">
    <property type="entry name" value="lambda repressor-like DNA-binding domains"/>
    <property type="match status" value="1"/>
</dbReference>
<gene>
    <name evidence="2" type="ORF">CAAU_0902</name>
</gene>
<comment type="caution">
    <text evidence="2">The sequence shown here is derived from an EMBL/GenBank/DDBJ whole genome shotgun (WGS) entry which is preliminary data.</text>
</comment>
<dbReference type="AlphaFoldDB" id="I7J4T3"/>
<reference evidence="2 3" key="1">
    <citation type="journal article" date="2011" name="J. Bacteriol.">
        <title>Draft genome sequence of Caloramator australicus strain RC3T, a thermoanaerobe from the Great Artesian Basin of Australia.</title>
        <authorList>
            <person name="Ogg C.D."/>
            <person name="Patel B.K.C."/>
        </authorList>
    </citation>
    <scope>NUCLEOTIDE SEQUENCE [LARGE SCALE GENOMIC DNA]</scope>
    <source>
        <strain evidence="2 3">RC3</strain>
    </source>
</reference>
<evidence type="ECO:0000259" key="1">
    <source>
        <dbReference type="PROSITE" id="PS50943"/>
    </source>
</evidence>
<evidence type="ECO:0000313" key="3">
    <source>
        <dbReference type="Proteomes" id="UP000007652"/>
    </source>
</evidence>
<protein>
    <recommendedName>
        <fullName evidence="1">HTH cro/C1-type domain-containing protein</fullName>
    </recommendedName>
</protein>
<dbReference type="CDD" id="cd00093">
    <property type="entry name" value="HTH_XRE"/>
    <property type="match status" value="1"/>
</dbReference>
<dbReference type="OrthoDB" id="9808239at2"/>
<organism evidence="2 3">
    <name type="scientific">Caloramator australicus RC3</name>
    <dbReference type="NCBI Taxonomy" id="857293"/>
    <lineage>
        <taxon>Bacteria</taxon>
        <taxon>Bacillati</taxon>
        <taxon>Bacillota</taxon>
        <taxon>Clostridia</taxon>
        <taxon>Eubacteriales</taxon>
        <taxon>Clostridiaceae</taxon>
        <taxon>Caloramator</taxon>
    </lineage>
</organism>
<dbReference type="Proteomes" id="UP000007652">
    <property type="component" value="Unassembled WGS sequence"/>
</dbReference>
<keyword evidence="3" id="KW-1185">Reference proteome</keyword>
<proteinExistence type="predicted"/>